<dbReference type="PROSITE" id="PS50165">
    <property type="entry name" value="UVRC"/>
    <property type="match status" value="1"/>
</dbReference>
<dbReference type="GO" id="GO:0009381">
    <property type="term" value="F:excinuclease ABC activity"/>
    <property type="evidence" value="ECO:0007669"/>
    <property type="project" value="InterPro"/>
</dbReference>
<dbReference type="AlphaFoldDB" id="A0A2M7QII6"/>
<dbReference type="PANTHER" id="PTHR30562:SF1">
    <property type="entry name" value="UVRABC SYSTEM PROTEIN C"/>
    <property type="match status" value="1"/>
</dbReference>
<organism evidence="3 4">
    <name type="scientific">Candidatus Roizmanbacteria bacterium CG_4_10_14_0_8_um_filter_33_9</name>
    <dbReference type="NCBI Taxonomy" id="1974826"/>
    <lineage>
        <taxon>Bacteria</taxon>
        <taxon>Candidatus Roizmaniibacteriota</taxon>
    </lineage>
</organism>
<comment type="caution">
    <text evidence="3">The sequence shown here is derived from an EMBL/GenBank/DDBJ whole genome shotgun (WGS) entry which is preliminary data.</text>
</comment>
<dbReference type="InterPro" id="IPR038476">
    <property type="entry name" value="UvrC_RNase_H_dom_sf"/>
</dbReference>
<protein>
    <recommendedName>
        <fullName evidence="5">Excinuclease ABC subunit C</fullName>
    </recommendedName>
</protein>
<gene>
    <name evidence="3" type="ORF">COY87_04820</name>
</gene>
<dbReference type="PROSITE" id="PS50164">
    <property type="entry name" value="GIY_YIG"/>
    <property type="match status" value="1"/>
</dbReference>
<dbReference type="InterPro" id="IPR047296">
    <property type="entry name" value="GIY-YIG_UvrC_Cho"/>
</dbReference>
<evidence type="ECO:0000259" key="2">
    <source>
        <dbReference type="PROSITE" id="PS50165"/>
    </source>
</evidence>
<sequence length="403" mass="46668">MTIQTIKLSAPVDKSTFHSLPASNGVYLFKKDNVYLYIGKSNNIKARILSHLENAKNILKERAIFDNSNKLEYISVDCEFNALLLEASLIQKHHPKYNVIWKDGKSYLYIKVTKGDEYPKILTVRKEYDNKSLYFGPFSSSKDVEILIRSLRKVIPFCTQTKITSKACFYHKIGLCNPCPNVINKLEDEHEKKQQKYLYREHIRTIVNILKGNTDPVLKSLYKKLSLLTLKQDYESAISIRNSITHFNFLIHFRTFTHEEFTHIAFDNSLQLYNLLKPLFPNLNKLFRIECFDISNLSQKQATGSMVVNSNGLLDKSQYRKFKIKRLDSQSDFEMLEEVIKRRMNNKWPKPDLIILDGGRPQVTVIKQLLNSIGKNIPLIGIAKNPDRLVIGNGFLSTFKPKL</sequence>
<dbReference type="Proteomes" id="UP000229401">
    <property type="component" value="Unassembled WGS sequence"/>
</dbReference>
<feature type="domain" description="UvrC family homology region profile" evidence="2">
    <location>
        <begin position="282"/>
        <end position="370"/>
    </location>
</feature>
<dbReference type="PANTHER" id="PTHR30562">
    <property type="entry name" value="UVRC/OXIDOREDUCTASE"/>
    <property type="match status" value="1"/>
</dbReference>
<dbReference type="InterPro" id="IPR001162">
    <property type="entry name" value="UvrC_RNase_H_dom"/>
</dbReference>
<dbReference type="SUPFAM" id="SSF82771">
    <property type="entry name" value="GIY-YIG endonuclease"/>
    <property type="match status" value="1"/>
</dbReference>
<dbReference type="GO" id="GO:0009380">
    <property type="term" value="C:excinuclease repair complex"/>
    <property type="evidence" value="ECO:0007669"/>
    <property type="project" value="TreeGrafter"/>
</dbReference>
<dbReference type="InterPro" id="IPR035901">
    <property type="entry name" value="GIY-YIG_endonuc_sf"/>
</dbReference>
<feature type="non-terminal residue" evidence="3">
    <location>
        <position position="403"/>
    </location>
</feature>
<dbReference type="Pfam" id="PF01541">
    <property type="entry name" value="GIY-YIG"/>
    <property type="match status" value="1"/>
</dbReference>
<dbReference type="Pfam" id="PF08459">
    <property type="entry name" value="UvrC_RNaseH_dom"/>
    <property type="match status" value="1"/>
</dbReference>
<evidence type="ECO:0000313" key="4">
    <source>
        <dbReference type="Proteomes" id="UP000229401"/>
    </source>
</evidence>
<feature type="domain" description="GIY-YIG" evidence="1">
    <location>
        <begin position="22"/>
        <end position="99"/>
    </location>
</feature>
<dbReference type="Gene3D" id="3.40.1440.10">
    <property type="entry name" value="GIY-YIG endonuclease"/>
    <property type="match status" value="1"/>
</dbReference>
<dbReference type="SMART" id="SM00465">
    <property type="entry name" value="GIYc"/>
    <property type="match status" value="1"/>
</dbReference>
<dbReference type="InterPro" id="IPR000305">
    <property type="entry name" value="GIY-YIG_endonuc"/>
</dbReference>
<evidence type="ECO:0000313" key="3">
    <source>
        <dbReference type="EMBL" id="PIY71690.1"/>
    </source>
</evidence>
<name>A0A2M7QII6_9BACT</name>
<proteinExistence type="predicted"/>
<evidence type="ECO:0000259" key="1">
    <source>
        <dbReference type="PROSITE" id="PS50164"/>
    </source>
</evidence>
<dbReference type="InterPro" id="IPR050066">
    <property type="entry name" value="UvrABC_protein_C"/>
</dbReference>
<accession>A0A2M7QII6</accession>
<dbReference type="CDD" id="cd10434">
    <property type="entry name" value="GIY-YIG_UvrC_Cho"/>
    <property type="match status" value="1"/>
</dbReference>
<evidence type="ECO:0008006" key="5">
    <source>
        <dbReference type="Google" id="ProtNLM"/>
    </source>
</evidence>
<dbReference type="Gene3D" id="3.30.420.340">
    <property type="entry name" value="UvrC, RNAse H endonuclease domain"/>
    <property type="match status" value="1"/>
</dbReference>
<dbReference type="GO" id="GO:0006289">
    <property type="term" value="P:nucleotide-excision repair"/>
    <property type="evidence" value="ECO:0007669"/>
    <property type="project" value="InterPro"/>
</dbReference>
<reference evidence="4" key="1">
    <citation type="submission" date="2017-09" db="EMBL/GenBank/DDBJ databases">
        <title>Depth-based differentiation of microbial function through sediment-hosted aquifers and enrichment of novel symbionts in the deep terrestrial subsurface.</title>
        <authorList>
            <person name="Probst A.J."/>
            <person name="Ladd B."/>
            <person name="Jarett J.K."/>
            <person name="Geller-Mcgrath D.E."/>
            <person name="Sieber C.M.K."/>
            <person name="Emerson J.B."/>
            <person name="Anantharaman K."/>
            <person name="Thomas B.C."/>
            <person name="Malmstrom R."/>
            <person name="Stieglmeier M."/>
            <person name="Klingl A."/>
            <person name="Woyke T."/>
            <person name="Ryan C.M."/>
            <person name="Banfield J.F."/>
        </authorList>
    </citation>
    <scope>NUCLEOTIDE SEQUENCE [LARGE SCALE GENOMIC DNA]</scope>
</reference>
<dbReference type="EMBL" id="PFLI01000166">
    <property type="protein sequence ID" value="PIY71690.1"/>
    <property type="molecule type" value="Genomic_DNA"/>
</dbReference>